<dbReference type="OrthoDB" id="9811959at2"/>
<dbReference type="EMBL" id="SNZV01000009">
    <property type="protein sequence ID" value="TDS10406.1"/>
    <property type="molecule type" value="Genomic_DNA"/>
</dbReference>
<keyword evidence="2" id="KW-1185">Reference proteome</keyword>
<reference evidence="1 2" key="1">
    <citation type="submission" date="2019-03" db="EMBL/GenBank/DDBJ databases">
        <title>Genomic Encyclopedia of Type Strains, Phase III (KMG-III): the genomes of soil and plant-associated and newly described type strains.</title>
        <authorList>
            <person name="Whitman W."/>
        </authorList>
    </citation>
    <scope>NUCLEOTIDE SEQUENCE [LARGE SCALE GENOMIC DNA]</scope>
    <source>
        <strain evidence="1 2">CGMCC 1.12801</strain>
    </source>
</reference>
<name>A0A4R7CVY4_9SPHI</name>
<accession>A0A4R7CVY4</accession>
<dbReference type="NCBIfam" id="TIGR02436">
    <property type="entry name" value="four helix bundle protein"/>
    <property type="match status" value="1"/>
</dbReference>
<evidence type="ECO:0000313" key="2">
    <source>
        <dbReference type="Proteomes" id="UP000294752"/>
    </source>
</evidence>
<sequence>MHKFRELKLWQKAMDLTVDVYQHTDHLPQSERFVLLSQVRRCAVSICSNIAEGAGRNSNGEFIQFLGMANGSAYELETQIELLHKLNYIDETVRTTLFNQVDEIQKMLFKLMKALKK</sequence>
<evidence type="ECO:0000313" key="1">
    <source>
        <dbReference type="EMBL" id="TDS10406.1"/>
    </source>
</evidence>
<dbReference type="SUPFAM" id="SSF158446">
    <property type="entry name" value="IVS-encoded protein-like"/>
    <property type="match status" value="1"/>
</dbReference>
<dbReference type="CDD" id="cd16377">
    <property type="entry name" value="23S_rRNA_IVP_like"/>
    <property type="match status" value="1"/>
</dbReference>
<gene>
    <name evidence="1" type="ORF">B0I21_109171</name>
</gene>
<dbReference type="PANTHER" id="PTHR38471">
    <property type="entry name" value="FOUR HELIX BUNDLE PROTEIN"/>
    <property type="match status" value="1"/>
</dbReference>
<comment type="caution">
    <text evidence="1">The sequence shown here is derived from an EMBL/GenBank/DDBJ whole genome shotgun (WGS) entry which is preliminary data.</text>
</comment>
<dbReference type="RefSeq" id="WP_133641736.1">
    <property type="nucleotide sequence ID" value="NZ_SNZV01000009.1"/>
</dbReference>
<dbReference type="InterPro" id="IPR012657">
    <property type="entry name" value="23S_rRNA-intervening_sequence"/>
</dbReference>
<dbReference type="Proteomes" id="UP000294752">
    <property type="component" value="Unassembled WGS sequence"/>
</dbReference>
<dbReference type="Pfam" id="PF05635">
    <property type="entry name" value="23S_rRNA_IVP"/>
    <property type="match status" value="1"/>
</dbReference>
<dbReference type="Gene3D" id="1.20.1440.60">
    <property type="entry name" value="23S rRNA-intervening sequence"/>
    <property type="match status" value="1"/>
</dbReference>
<dbReference type="AlphaFoldDB" id="A0A4R7CVY4"/>
<organism evidence="1 2">
    <name type="scientific">Sphingobacterium paludis</name>
    <dbReference type="NCBI Taxonomy" id="1476465"/>
    <lineage>
        <taxon>Bacteria</taxon>
        <taxon>Pseudomonadati</taxon>
        <taxon>Bacteroidota</taxon>
        <taxon>Sphingobacteriia</taxon>
        <taxon>Sphingobacteriales</taxon>
        <taxon>Sphingobacteriaceae</taxon>
        <taxon>Sphingobacterium</taxon>
    </lineage>
</organism>
<proteinExistence type="predicted"/>
<dbReference type="InterPro" id="IPR036583">
    <property type="entry name" value="23S_rRNA_IVS_sf"/>
</dbReference>
<protein>
    <submittedName>
        <fullName evidence="1">Four helix bundle protein</fullName>
    </submittedName>
</protein>
<dbReference type="PANTHER" id="PTHR38471:SF2">
    <property type="entry name" value="FOUR HELIX BUNDLE PROTEIN"/>
    <property type="match status" value="1"/>
</dbReference>